<dbReference type="RefSeq" id="XP_064851974.1">
    <property type="nucleotide sequence ID" value="XM_064995902.1"/>
</dbReference>
<feature type="domain" description="Enoyl-CoA hydratase/isomerase" evidence="2">
    <location>
        <begin position="24"/>
        <end position="234"/>
    </location>
</feature>
<evidence type="ECO:0000259" key="2">
    <source>
        <dbReference type="Pfam" id="PF16113"/>
    </source>
</evidence>
<reference evidence="3 4" key="1">
    <citation type="journal article" date="2023" name="Elife">
        <title>Identification of key yeast species and microbe-microbe interactions impacting larval growth of Drosophila in the wild.</title>
        <authorList>
            <person name="Mure A."/>
            <person name="Sugiura Y."/>
            <person name="Maeda R."/>
            <person name="Honda K."/>
            <person name="Sakurai N."/>
            <person name="Takahashi Y."/>
            <person name="Watada M."/>
            <person name="Katoh T."/>
            <person name="Gotoh A."/>
            <person name="Gotoh Y."/>
            <person name="Taniguchi I."/>
            <person name="Nakamura K."/>
            <person name="Hayashi T."/>
            <person name="Katayama T."/>
            <person name="Uemura T."/>
            <person name="Hattori Y."/>
        </authorList>
    </citation>
    <scope>NUCLEOTIDE SEQUENCE [LARGE SCALE GENOMIC DNA]</scope>
    <source>
        <strain evidence="3 4">SC-9</strain>
    </source>
</reference>
<keyword evidence="4" id="KW-1185">Reference proteome</keyword>
<sequence>MTLKSHIYQRYTHFKVTQCAPGVALVEINRPKQGNSFEHTTWIQFRDLLLQLNNEKDDNTVKVIILMGTGKHFCTGLNLKFAINHIGKLGLRAKRSRDGMASSSSSTRKKLIYQFIKEFQAAIATPTKIDIPIISVCHGVTYGLALDIMATTTVRYGTEGCKFAIPEIKLGFAADIGALQRLPHIITNHSLFNELVLTGESFDITTAKELGIVSKVFNTKAQAFTEALKLAVKISKFSRDSIAGTKNSLTSMAEGESVDTGLENVARYNSETLPVLKMPISKL</sequence>
<evidence type="ECO:0000313" key="4">
    <source>
        <dbReference type="Proteomes" id="UP001360560"/>
    </source>
</evidence>
<proteinExistence type="inferred from homology"/>
<dbReference type="CDD" id="cd06558">
    <property type="entry name" value="crotonase-like"/>
    <property type="match status" value="1"/>
</dbReference>
<dbReference type="AlphaFoldDB" id="A0AAV5QJR5"/>
<organism evidence="3 4">
    <name type="scientific">Saccharomycopsis crataegensis</name>
    <dbReference type="NCBI Taxonomy" id="43959"/>
    <lineage>
        <taxon>Eukaryota</taxon>
        <taxon>Fungi</taxon>
        <taxon>Dikarya</taxon>
        <taxon>Ascomycota</taxon>
        <taxon>Saccharomycotina</taxon>
        <taxon>Saccharomycetes</taxon>
        <taxon>Saccharomycopsidaceae</taxon>
        <taxon>Saccharomycopsis</taxon>
    </lineage>
</organism>
<gene>
    <name evidence="3" type="ORF">DASC09_022990</name>
</gene>
<accession>A0AAV5QJR5</accession>
<comment type="similarity">
    <text evidence="1">Belongs to the enoyl-CoA hydratase/isomerase family.</text>
</comment>
<protein>
    <recommendedName>
        <fullName evidence="2">Enoyl-CoA hydratase/isomerase domain-containing protein</fullName>
    </recommendedName>
</protein>
<dbReference type="EMBL" id="BTFZ01000004">
    <property type="protein sequence ID" value="GMM34974.1"/>
    <property type="molecule type" value="Genomic_DNA"/>
</dbReference>
<dbReference type="InterPro" id="IPR045004">
    <property type="entry name" value="ECH_dom"/>
</dbReference>
<name>A0AAV5QJR5_9ASCO</name>
<evidence type="ECO:0000256" key="1">
    <source>
        <dbReference type="ARBA" id="ARBA00005254"/>
    </source>
</evidence>
<comment type="caution">
    <text evidence="3">The sequence shown here is derived from an EMBL/GenBank/DDBJ whole genome shotgun (WGS) entry which is preliminary data.</text>
</comment>
<dbReference type="SUPFAM" id="SSF52096">
    <property type="entry name" value="ClpP/crotonase"/>
    <property type="match status" value="1"/>
</dbReference>
<dbReference type="InterPro" id="IPR045002">
    <property type="entry name" value="Ech1-like"/>
</dbReference>
<dbReference type="InterPro" id="IPR029045">
    <property type="entry name" value="ClpP/crotonase-like_dom_sf"/>
</dbReference>
<dbReference type="GeneID" id="90072953"/>
<dbReference type="Proteomes" id="UP001360560">
    <property type="component" value="Unassembled WGS sequence"/>
</dbReference>
<dbReference type="Gene3D" id="3.90.226.10">
    <property type="entry name" value="2-enoyl-CoA Hydratase, Chain A, domain 1"/>
    <property type="match status" value="1"/>
</dbReference>
<evidence type="ECO:0000313" key="3">
    <source>
        <dbReference type="EMBL" id="GMM34974.1"/>
    </source>
</evidence>
<dbReference type="Pfam" id="PF16113">
    <property type="entry name" value="ECH_2"/>
    <property type="match status" value="1"/>
</dbReference>
<dbReference type="PANTHER" id="PTHR43149">
    <property type="entry name" value="ENOYL-COA HYDRATASE"/>
    <property type="match status" value="1"/>
</dbReference>
<dbReference type="PANTHER" id="PTHR43149:SF1">
    <property type="entry name" value="DELTA(3,5)-DELTA(2,4)-DIENOYL-COA ISOMERASE, MITOCHONDRIAL"/>
    <property type="match status" value="1"/>
</dbReference>
<dbReference type="GO" id="GO:0051750">
    <property type="term" value="F:delta(3,5)-delta(2,4)-dienoyl-CoA isomerase activity"/>
    <property type="evidence" value="ECO:0007669"/>
    <property type="project" value="TreeGrafter"/>
</dbReference>
<dbReference type="GO" id="GO:0005739">
    <property type="term" value="C:mitochondrion"/>
    <property type="evidence" value="ECO:0007669"/>
    <property type="project" value="TreeGrafter"/>
</dbReference>